<name>A0A1M7C372_HALPU</name>
<dbReference type="RefSeq" id="WP_232423938.1">
    <property type="nucleotide sequence ID" value="NZ_AEMG01000008.1"/>
</dbReference>
<proteinExistence type="predicted"/>
<evidence type="ECO:0000256" key="1">
    <source>
        <dbReference type="SAM" id="MobiDB-lite"/>
    </source>
</evidence>
<reference evidence="3" key="1">
    <citation type="submission" date="2016-11" db="EMBL/GenBank/DDBJ databases">
        <authorList>
            <person name="Varghese N."/>
            <person name="Submissions S."/>
        </authorList>
    </citation>
    <scope>NUCLEOTIDE SEQUENCE [LARGE SCALE GENOMIC DNA]</scope>
    <source>
        <strain evidence="3">DX253</strain>
    </source>
</reference>
<dbReference type="EMBL" id="FRAN01000009">
    <property type="protein sequence ID" value="SHL61664.1"/>
    <property type="molecule type" value="Genomic_DNA"/>
</dbReference>
<keyword evidence="3" id="KW-1185">Reference proteome</keyword>
<dbReference type="Gene3D" id="1.20.5.340">
    <property type="match status" value="1"/>
</dbReference>
<evidence type="ECO:0000313" key="3">
    <source>
        <dbReference type="Proteomes" id="UP000184203"/>
    </source>
</evidence>
<feature type="compositionally biased region" description="Polar residues" evidence="1">
    <location>
        <begin position="1"/>
        <end position="21"/>
    </location>
</feature>
<accession>A0A1M7C372</accession>
<organism evidence="2 3">
    <name type="scientific">Haladaptatus paucihalophilus DX253</name>
    <dbReference type="NCBI Taxonomy" id="797209"/>
    <lineage>
        <taxon>Archaea</taxon>
        <taxon>Methanobacteriati</taxon>
        <taxon>Methanobacteriota</taxon>
        <taxon>Stenosarchaea group</taxon>
        <taxon>Halobacteria</taxon>
        <taxon>Halobacteriales</taxon>
        <taxon>Haladaptataceae</taxon>
        <taxon>Haladaptatus</taxon>
    </lineage>
</organism>
<evidence type="ECO:0000313" key="2">
    <source>
        <dbReference type="EMBL" id="SHL61664.1"/>
    </source>
</evidence>
<gene>
    <name evidence="2" type="ORF">SAMN05444342_4264</name>
</gene>
<dbReference type="AlphaFoldDB" id="A0A1M7C372"/>
<dbReference type="Proteomes" id="UP000184203">
    <property type="component" value="Unassembled WGS sequence"/>
</dbReference>
<sequence length="289" mass="32755">MSNSATHGTTQQHRNANSQQCETERTHQEVEERLSSFEERLDQKDEQIESLQQCVEILEQELADARDRADHAEAVADAAIGHVRNLHKELNSLRKGQQGINKTLWEDRDSHDGTGKIKSFNSRISDLEHDRVDVSDLINSDVTHDIEIQRKTAARLVAEREDADSPLSGNKHRMTFLWREFIESAQKTKGGKLELDSSACRRRLEHRAGIHDPNTNTVQRSMKMLARHTRRDGGVSGSGEWDDEDNLVRFEPGERGGQVARLVANAEEFREFAAEQSRAALEQGGEESR</sequence>
<feature type="compositionally biased region" description="Basic and acidic residues" evidence="1">
    <location>
        <begin position="22"/>
        <end position="35"/>
    </location>
</feature>
<feature type="region of interest" description="Disordered" evidence="1">
    <location>
        <begin position="1"/>
        <end position="35"/>
    </location>
</feature>
<protein>
    <submittedName>
        <fullName evidence="2">Uncharacterized protein</fullName>
    </submittedName>
</protein>